<feature type="signal peptide" evidence="5">
    <location>
        <begin position="1"/>
        <end position="23"/>
    </location>
</feature>
<dbReference type="FunFam" id="3.30.200.20:FF:000736">
    <property type="entry name" value="Putative serine/threonine-protein kinase At1g18390 family"/>
    <property type="match status" value="1"/>
</dbReference>
<dbReference type="PROSITE" id="PS00109">
    <property type="entry name" value="PROTEIN_KINASE_TYR"/>
    <property type="match status" value="1"/>
</dbReference>
<dbReference type="PROSITE" id="PS00107">
    <property type="entry name" value="PROTEIN_KINASE_ATP"/>
    <property type="match status" value="1"/>
</dbReference>
<dbReference type="PANTHER" id="PTHR46008">
    <property type="entry name" value="LEAF RUST 10 DISEASE-RESISTANCE LOCUS RECEPTOR-LIKE PROTEIN KINASE-LIKE 1.4"/>
    <property type="match status" value="1"/>
</dbReference>
<evidence type="ECO:0000256" key="1">
    <source>
        <dbReference type="ARBA" id="ARBA00022741"/>
    </source>
</evidence>
<dbReference type="AlphaFoldDB" id="A0AAV8RNJ4"/>
<dbReference type="InterPro" id="IPR017441">
    <property type="entry name" value="Protein_kinase_ATP_BS"/>
</dbReference>
<evidence type="ECO:0000313" key="7">
    <source>
        <dbReference type="EMBL" id="KAJ8506567.1"/>
    </source>
</evidence>
<comment type="caution">
    <text evidence="7">The sequence shown here is derived from an EMBL/GenBank/DDBJ whole genome shotgun (WGS) entry which is preliminary data.</text>
</comment>
<name>A0AAV8RNJ4_ENSVE</name>
<dbReference type="Gene3D" id="3.30.200.20">
    <property type="entry name" value="Phosphorylase Kinase, domain 1"/>
    <property type="match status" value="1"/>
</dbReference>
<dbReference type="InterPro" id="IPR008266">
    <property type="entry name" value="Tyr_kinase_AS"/>
</dbReference>
<protein>
    <recommendedName>
        <fullName evidence="6">Protein kinase domain-containing protein</fullName>
    </recommendedName>
</protein>
<accession>A0AAV8RNJ4</accession>
<evidence type="ECO:0000256" key="4">
    <source>
        <dbReference type="SAM" id="Phobius"/>
    </source>
</evidence>
<dbReference type="Proteomes" id="UP001222027">
    <property type="component" value="Unassembled WGS sequence"/>
</dbReference>
<reference evidence="7 8" key="1">
    <citation type="submission" date="2022-12" db="EMBL/GenBank/DDBJ databases">
        <title>Chromosome-scale assembly of the Ensete ventricosum genome.</title>
        <authorList>
            <person name="Dussert Y."/>
            <person name="Stocks J."/>
            <person name="Wendawek A."/>
            <person name="Woldeyes F."/>
            <person name="Nichols R.A."/>
            <person name="Borrell J.S."/>
        </authorList>
    </citation>
    <scope>NUCLEOTIDE SEQUENCE [LARGE SCALE GENOMIC DNA]</scope>
    <source>
        <strain evidence="8">cv. Maze</strain>
        <tissue evidence="7">Seeds</tissue>
    </source>
</reference>
<keyword evidence="2 3" id="KW-0067">ATP-binding</keyword>
<evidence type="ECO:0000256" key="2">
    <source>
        <dbReference type="ARBA" id="ARBA00022840"/>
    </source>
</evidence>
<dbReference type="Pfam" id="PF00069">
    <property type="entry name" value="Pkinase"/>
    <property type="match status" value="1"/>
</dbReference>
<feature type="chain" id="PRO_5043843728" description="Protein kinase domain-containing protein" evidence="5">
    <location>
        <begin position="24"/>
        <end position="632"/>
    </location>
</feature>
<evidence type="ECO:0000256" key="5">
    <source>
        <dbReference type="SAM" id="SignalP"/>
    </source>
</evidence>
<sequence length="632" mass="68635">MPPPFPPPLLLCLIAAIFSFAAADGRPRPACSPPPSSSGGEPCPPFRSPPHSFPFGSTPGCGHPSFRVNCSTPHSTLSINSTTFLLLSISRPSSLILSPLLHPSNSSVTACPSLPHASIDLSGSPFRPSPDVCPHLAALRPCRPPTSAAGAACRRTSWQNRLLSEPELLFHSCADGRTDSSLSPFPAAGCQPDEDVAAAITAFLRRGFLVEWDSSTDPYFAKCSFCNRTAGGTCGFNDSASGKPFMCFPSSDHLRRNDSAASRRLLLLTTTLFATACVLLVFLSLSAAVVTLRRRRRGSDPGSDSMTAFLLRHHLHPPIYTYEQLRASTGGFDPRRKIGDGGFGSVYLAHLDDGRVVAVKRLHRHHPAAAATKSFCNEILILSSLRHPNLVRLHGYCCDPRGLLLVYDYVPNGTLADHLHGSRSSYFKPQILPWAVRLDIAIQTAAALEYLHFGLKPPVVHRDITSSNIFVERDMRVKVGDFGLSRLLTLPDPSSSLGSSSEYVCCTGPQGTPGYLDPEYHRSFRLTEKSDVYSFGVVLLELVTGMKAVDVSRDRSEMALVDMVVSKIHVGALHQVVDPILLQEGKEVMAMVEAAVELAFRCVAGDKDDRPDARELVQELKRIRSKIVDPPK</sequence>
<dbReference type="InterPro" id="IPR011009">
    <property type="entry name" value="Kinase-like_dom_sf"/>
</dbReference>
<dbReference type="InterPro" id="IPR000719">
    <property type="entry name" value="Prot_kinase_dom"/>
</dbReference>
<evidence type="ECO:0000259" key="6">
    <source>
        <dbReference type="PROSITE" id="PS50011"/>
    </source>
</evidence>
<dbReference type="GO" id="GO:0005524">
    <property type="term" value="F:ATP binding"/>
    <property type="evidence" value="ECO:0007669"/>
    <property type="project" value="UniProtKB-UniRule"/>
</dbReference>
<gene>
    <name evidence="7" type="ORF">OPV22_007453</name>
</gene>
<keyword evidence="4" id="KW-1133">Transmembrane helix</keyword>
<dbReference type="PROSITE" id="PS50011">
    <property type="entry name" value="PROTEIN_KINASE_DOM"/>
    <property type="match status" value="1"/>
</dbReference>
<feature type="transmembrane region" description="Helical" evidence="4">
    <location>
        <begin position="265"/>
        <end position="290"/>
    </location>
</feature>
<dbReference type="GO" id="GO:0004672">
    <property type="term" value="F:protein kinase activity"/>
    <property type="evidence" value="ECO:0007669"/>
    <property type="project" value="InterPro"/>
</dbReference>
<keyword evidence="4" id="KW-0812">Transmembrane</keyword>
<feature type="binding site" evidence="3">
    <location>
        <position position="360"/>
    </location>
    <ligand>
        <name>ATP</name>
        <dbReference type="ChEBI" id="CHEBI:30616"/>
    </ligand>
</feature>
<dbReference type="EMBL" id="JAQQAF010000002">
    <property type="protein sequence ID" value="KAJ8506567.1"/>
    <property type="molecule type" value="Genomic_DNA"/>
</dbReference>
<organism evidence="7 8">
    <name type="scientific">Ensete ventricosum</name>
    <name type="common">Abyssinian banana</name>
    <name type="synonym">Musa ensete</name>
    <dbReference type="NCBI Taxonomy" id="4639"/>
    <lineage>
        <taxon>Eukaryota</taxon>
        <taxon>Viridiplantae</taxon>
        <taxon>Streptophyta</taxon>
        <taxon>Embryophyta</taxon>
        <taxon>Tracheophyta</taxon>
        <taxon>Spermatophyta</taxon>
        <taxon>Magnoliopsida</taxon>
        <taxon>Liliopsida</taxon>
        <taxon>Zingiberales</taxon>
        <taxon>Musaceae</taxon>
        <taxon>Ensete</taxon>
    </lineage>
</organism>
<dbReference type="PANTHER" id="PTHR46008:SF18">
    <property type="entry name" value="PROTEIN KINASE DOMAIN-CONTAINING PROTEIN"/>
    <property type="match status" value="1"/>
</dbReference>
<keyword evidence="4" id="KW-0472">Membrane</keyword>
<dbReference type="SUPFAM" id="SSF56112">
    <property type="entry name" value="Protein kinase-like (PK-like)"/>
    <property type="match status" value="1"/>
</dbReference>
<feature type="domain" description="Protein kinase" evidence="6">
    <location>
        <begin position="332"/>
        <end position="623"/>
    </location>
</feature>
<dbReference type="CDD" id="cd14066">
    <property type="entry name" value="STKc_IRAK"/>
    <property type="match status" value="1"/>
</dbReference>
<keyword evidence="1 3" id="KW-0547">Nucleotide-binding</keyword>
<evidence type="ECO:0000256" key="3">
    <source>
        <dbReference type="PROSITE-ProRule" id="PRU10141"/>
    </source>
</evidence>
<keyword evidence="5" id="KW-0732">Signal</keyword>
<evidence type="ECO:0000313" key="8">
    <source>
        <dbReference type="Proteomes" id="UP001222027"/>
    </source>
</evidence>
<keyword evidence="8" id="KW-1185">Reference proteome</keyword>
<dbReference type="Gene3D" id="1.10.510.10">
    <property type="entry name" value="Transferase(Phosphotransferase) domain 1"/>
    <property type="match status" value="1"/>
</dbReference>
<proteinExistence type="predicted"/>